<dbReference type="InterPro" id="IPR011583">
    <property type="entry name" value="Chitinase_II/V-like_cat"/>
</dbReference>
<dbReference type="Proteomes" id="UP000290189">
    <property type="component" value="Unassembled WGS sequence"/>
</dbReference>
<evidence type="ECO:0000313" key="7">
    <source>
        <dbReference type="EMBL" id="SPQ93710.1"/>
    </source>
</evidence>
<evidence type="ECO:0000313" key="9">
    <source>
        <dbReference type="Proteomes" id="UP000290189"/>
    </source>
</evidence>
<dbReference type="PROSITE" id="PS51910">
    <property type="entry name" value="GH18_2"/>
    <property type="match status" value="1"/>
</dbReference>
<keyword evidence="8" id="KW-1185">Reference proteome</keyword>
<name>A0A0G4J3N6_PLABS</name>
<dbReference type="InterPro" id="IPR017853">
    <property type="entry name" value="GH"/>
</dbReference>
<dbReference type="Gene3D" id="3.20.20.80">
    <property type="entry name" value="Glycosidases"/>
    <property type="match status" value="1"/>
</dbReference>
<dbReference type="GO" id="GO:0008061">
    <property type="term" value="F:chitin binding"/>
    <property type="evidence" value="ECO:0007669"/>
    <property type="project" value="InterPro"/>
</dbReference>
<organism evidence="6 8">
    <name type="scientific">Plasmodiophora brassicae</name>
    <name type="common">Clubroot disease agent</name>
    <dbReference type="NCBI Taxonomy" id="37360"/>
    <lineage>
        <taxon>Eukaryota</taxon>
        <taxon>Sar</taxon>
        <taxon>Rhizaria</taxon>
        <taxon>Endomyxa</taxon>
        <taxon>Phytomyxea</taxon>
        <taxon>Plasmodiophorida</taxon>
        <taxon>Plasmodiophoridae</taxon>
        <taxon>Plasmodiophora</taxon>
    </lineage>
</organism>
<dbReference type="PANTHER" id="PTHR11177">
    <property type="entry name" value="CHITINASE"/>
    <property type="match status" value="1"/>
</dbReference>
<dbReference type="EMBL" id="OVEO01000001">
    <property type="protein sequence ID" value="SPQ93710.1"/>
    <property type="molecule type" value="Genomic_DNA"/>
</dbReference>
<evidence type="ECO:0000313" key="8">
    <source>
        <dbReference type="Proteomes" id="UP000039324"/>
    </source>
</evidence>
<dbReference type="GO" id="GO:0005975">
    <property type="term" value="P:carbohydrate metabolic process"/>
    <property type="evidence" value="ECO:0007669"/>
    <property type="project" value="InterPro"/>
</dbReference>
<dbReference type="InterPro" id="IPR050314">
    <property type="entry name" value="Glycosyl_Hydrlase_18"/>
</dbReference>
<dbReference type="GO" id="GO:0004553">
    <property type="term" value="F:hydrolase activity, hydrolyzing O-glycosyl compounds"/>
    <property type="evidence" value="ECO:0007669"/>
    <property type="project" value="InterPro"/>
</dbReference>
<evidence type="ECO:0000256" key="4">
    <source>
        <dbReference type="RuleBase" id="RU004453"/>
    </source>
</evidence>
<dbReference type="SMART" id="SM00636">
    <property type="entry name" value="Glyco_18"/>
    <property type="match status" value="1"/>
</dbReference>
<keyword evidence="1 3" id="KW-0378">Hydrolase</keyword>
<evidence type="ECO:0000256" key="3">
    <source>
        <dbReference type="RuleBase" id="RU000489"/>
    </source>
</evidence>
<proteinExistence type="inferred from homology"/>
<evidence type="ECO:0000256" key="2">
    <source>
        <dbReference type="ARBA" id="ARBA00023295"/>
    </source>
</evidence>
<keyword evidence="2 3" id="KW-0326">Glycosidase</keyword>
<dbReference type="AlphaFoldDB" id="A0A0G4J3N6"/>
<dbReference type="SUPFAM" id="SSF54556">
    <property type="entry name" value="Chitinase insertion domain"/>
    <property type="match status" value="1"/>
</dbReference>
<sequence length="472" mass="50172">MAPRWALMECIALVLVVVAGIAAGRRTILQVYLPSYTSLTIANIDASNIDVIAYSFATVTSGGLCALVNSKDSKNLPALLQLKTKFPHLRTTLSIGGADVAAPFQAAAATNASRTRFAASCASLAANYSFDGLDVDWEVPVQSDATTYPLLVAALRAALPPGSLLTTASNTGNALQFQMAAAVAPVVDWINIMGYPYTGSWETNPITKHASPLFPSKSQPKTAGAGVLSYLAAGVPAGQLVLGVPFYGFQRTGVASTRNLTGIQATGLFVSAAASPYYQLKTPQIQSLFSADKNWTVYWDATANATYAYNPVQASFITYESTRSLAVKAQYVGARGLLGMMVWELSQDDSSNTLLNAIVTAPPNHKVEADQQWTCPEDVNVPNEDKTSIIEAAEEQQLPTKPFAYEEGEQIQHEGCQPTVAVTCVQAQCDVQTGQHQAGAEGIQLPSRDTTPVDTNAPTYALARKDLEHQAG</sequence>
<dbReference type="OMA" id="WESMEIN"/>
<dbReference type="OrthoDB" id="73875at2759"/>
<dbReference type="PANTHER" id="PTHR11177:SF317">
    <property type="entry name" value="CHITINASE 12-RELATED"/>
    <property type="match status" value="1"/>
</dbReference>
<gene>
    <name evidence="6" type="ORF">PBRA_002362</name>
    <name evidence="7" type="ORF">PLBR_LOCUS925</name>
</gene>
<comment type="similarity">
    <text evidence="4">Belongs to the glycosyl hydrolase 18 family.</text>
</comment>
<protein>
    <recommendedName>
        <fullName evidence="5">GH18 domain-containing protein</fullName>
    </recommendedName>
</protein>
<geneLocation type="mitochondrion" evidence="7"/>
<evidence type="ECO:0000259" key="5">
    <source>
        <dbReference type="PROSITE" id="PS51910"/>
    </source>
</evidence>
<dbReference type="Gene3D" id="3.10.50.10">
    <property type="match status" value="1"/>
</dbReference>
<keyword evidence="7" id="KW-0496">Mitochondrion</keyword>
<dbReference type="STRING" id="37360.A0A0G4J3N6"/>
<accession>A0A0G4J3N6</accession>
<evidence type="ECO:0000313" key="6">
    <source>
        <dbReference type="EMBL" id="CEP02097.1"/>
    </source>
</evidence>
<reference evidence="7 9" key="2">
    <citation type="submission" date="2018-03" db="EMBL/GenBank/DDBJ databases">
        <authorList>
            <person name="Fogelqvist J."/>
        </authorList>
    </citation>
    <scope>NUCLEOTIDE SEQUENCE [LARGE SCALE GENOMIC DNA]</scope>
</reference>
<dbReference type="Proteomes" id="UP000039324">
    <property type="component" value="Unassembled WGS sequence"/>
</dbReference>
<dbReference type="InterPro" id="IPR001223">
    <property type="entry name" value="Glyco_hydro18_cat"/>
</dbReference>
<dbReference type="SUPFAM" id="SSF51445">
    <property type="entry name" value="(Trans)glycosidases"/>
    <property type="match status" value="1"/>
</dbReference>
<feature type="domain" description="GH18" evidence="5">
    <location>
        <begin position="27"/>
        <end position="365"/>
    </location>
</feature>
<reference evidence="6 8" key="1">
    <citation type="submission" date="2015-02" db="EMBL/GenBank/DDBJ databases">
        <authorList>
            <person name="Chooi Y.-H."/>
        </authorList>
    </citation>
    <scope>NUCLEOTIDE SEQUENCE [LARGE SCALE GENOMIC DNA]</scope>
    <source>
        <strain evidence="6">E3</strain>
    </source>
</reference>
<dbReference type="InterPro" id="IPR001579">
    <property type="entry name" value="Glyco_hydro_18_chit_AS"/>
</dbReference>
<evidence type="ECO:0000256" key="1">
    <source>
        <dbReference type="ARBA" id="ARBA00022801"/>
    </source>
</evidence>
<dbReference type="EMBL" id="CDSF01000122">
    <property type="protein sequence ID" value="CEP02097.1"/>
    <property type="molecule type" value="Genomic_DNA"/>
</dbReference>
<dbReference type="Pfam" id="PF00704">
    <property type="entry name" value="Glyco_hydro_18"/>
    <property type="match status" value="1"/>
</dbReference>
<dbReference type="PROSITE" id="PS01095">
    <property type="entry name" value="GH18_1"/>
    <property type="match status" value="1"/>
</dbReference>
<dbReference type="InterPro" id="IPR029070">
    <property type="entry name" value="Chitinase_insertion_sf"/>
</dbReference>